<sequence>MIRKAQLSDLQRIKELYFQLFNQMEKYEPFYMEKTHQDEEFLKKVIAEEDFFTAFVYESAKKVEGFAITHQQESLPYNCFVPLKCLYLMDIVVDENARGKGIGTALLNQVKIFAKENKVDYLELNVLAKNKLAEALYIREGFENYSKSMRLKIDNV</sequence>
<reference evidence="4 5" key="1">
    <citation type="submission" date="2019-03" db="EMBL/GenBank/DDBJ databases">
        <title>Empedobacter tilapiae sp. nov., isolated from an intestine of Nile tilapia Oreochromis niloticus.</title>
        <authorList>
            <person name="Kim Y.-O."/>
            <person name="Yoon J.-H."/>
        </authorList>
    </citation>
    <scope>NUCLEOTIDE SEQUENCE [LARGE SCALE GENOMIC DNA]</scope>
    <source>
        <strain evidence="4 5">MRS2</strain>
    </source>
</reference>
<evidence type="ECO:0000256" key="1">
    <source>
        <dbReference type="ARBA" id="ARBA00022679"/>
    </source>
</evidence>
<evidence type="ECO:0000313" key="4">
    <source>
        <dbReference type="EMBL" id="TGN28004.1"/>
    </source>
</evidence>
<keyword evidence="2" id="KW-0012">Acyltransferase</keyword>
<dbReference type="InterPro" id="IPR016181">
    <property type="entry name" value="Acyl_CoA_acyltransferase"/>
</dbReference>
<comment type="caution">
    <text evidence="4">The sequence shown here is derived from an EMBL/GenBank/DDBJ whole genome shotgun (WGS) entry which is preliminary data.</text>
</comment>
<evidence type="ECO:0000256" key="2">
    <source>
        <dbReference type="ARBA" id="ARBA00023315"/>
    </source>
</evidence>
<dbReference type="RefSeq" id="WP_135835186.1">
    <property type="nucleotide sequence ID" value="NZ_SRPE01000004.1"/>
</dbReference>
<protein>
    <submittedName>
        <fullName evidence="4">GNAT family N-acetyltransferase</fullName>
    </submittedName>
</protein>
<name>A0A4Z1BG99_9FLAO</name>
<evidence type="ECO:0000259" key="3">
    <source>
        <dbReference type="PROSITE" id="PS51186"/>
    </source>
</evidence>
<dbReference type="GO" id="GO:0008080">
    <property type="term" value="F:N-acetyltransferase activity"/>
    <property type="evidence" value="ECO:0007669"/>
    <property type="project" value="TreeGrafter"/>
</dbReference>
<dbReference type="Proteomes" id="UP000297998">
    <property type="component" value="Unassembled WGS sequence"/>
</dbReference>
<dbReference type="CDD" id="cd04301">
    <property type="entry name" value="NAT_SF"/>
    <property type="match status" value="1"/>
</dbReference>
<feature type="domain" description="N-acetyltransferase" evidence="3">
    <location>
        <begin position="1"/>
        <end position="156"/>
    </location>
</feature>
<gene>
    <name evidence="4" type="ORF">E4J94_07270</name>
</gene>
<dbReference type="InterPro" id="IPR000182">
    <property type="entry name" value="GNAT_dom"/>
</dbReference>
<accession>A0A4Z1BG99</accession>
<dbReference type="Gene3D" id="3.40.630.30">
    <property type="match status" value="1"/>
</dbReference>
<dbReference type="InterPro" id="IPR051016">
    <property type="entry name" value="Diverse_Substrate_AcTransf"/>
</dbReference>
<dbReference type="SUPFAM" id="SSF55729">
    <property type="entry name" value="Acyl-CoA N-acyltransferases (Nat)"/>
    <property type="match status" value="1"/>
</dbReference>
<dbReference type="EMBL" id="SRPE01000004">
    <property type="protein sequence ID" value="TGN28004.1"/>
    <property type="molecule type" value="Genomic_DNA"/>
</dbReference>
<dbReference type="OrthoDB" id="5419426at2"/>
<keyword evidence="5" id="KW-1185">Reference proteome</keyword>
<organism evidence="4 5">
    <name type="scientific">Empedobacter tilapiae</name>
    <dbReference type="NCBI Taxonomy" id="2491114"/>
    <lineage>
        <taxon>Bacteria</taxon>
        <taxon>Pseudomonadati</taxon>
        <taxon>Bacteroidota</taxon>
        <taxon>Flavobacteriia</taxon>
        <taxon>Flavobacteriales</taxon>
        <taxon>Weeksellaceae</taxon>
        <taxon>Empedobacter</taxon>
    </lineage>
</organism>
<dbReference type="AlphaFoldDB" id="A0A4Z1BG99"/>
<dbReference type="PROSITE" id="PS51186">
    <property type="entry name" value="GNAT"/>
    <property type="match status" value="1"/>
</dbReference>
<evidence type="ECO:0000313" key="5">
    <source>
        <dbReference type="Proteomes" id="UP000297998"/>
    </source>
</evidence>
<dbReference type="Pfam" id="PF00583">
    <property type="entry name" value="Acetyltransf_1"/>
    <property type="match status" value="1"/>
</dbReference>
<keyword evidence="1 4" id="KW-0808">Transferase</keyword>
<dbReference type="PANTHER" id="PTHR10545">
    <property type="entry name" value="DIAMINE N-ACETYLTRANSFERASE"/>
    <property type="match status" value="1"/>
</dbReference>
<proteinExistence type="predicted"/>
<dbReference type="PANTHER" id="PTHR10545:SF29">
    <property type="entry name" value="GH14572P-RELATED"/>
    <property type="match status" value="1"/>
</dbReference>